<sequence>MALRVKTRGVFLLGKEVRLDLGVFGLERCE</sequence>
<evidence type="ECO:0000313" key="1">
    <source>
        <dbReference type="EMBL" id="QDU35539.1"/>
    </source>
</evidence>
<evidence type="ECO:0000313" key="2">
    <source>
        <dbReference type="Proteomes" id="UP000317369"/>
    </source>
</evidence>
<proteinExistence type="predicted"/>
<name>A0A517YZB6_9BACT</name>
<accession>A0A517YZB6</accession>
<keyword evidence="2" id="KW-1185">Reference proteome</keyword>
<gene>
    <name evidence="1" type="ORF">KS4_36220</name>
</gene>
<dbReference type="KEGG" id="pcor:KS4_36220"/>
<reference evidence="1 2" key="1">
    <citation type="submission" date="2019-02" db="EMBL/GenBank/DDBJ databases">
        <title>Deep-cultivation of Planctomycetes and their phenomic and genomic characterization uncovers novel biology.</title>
        <authorList>
            <person name="Wiegand S."/>
            <person name="Jogler M."/>
            <person name="Boedeker C."/>
            <person name="Pinto D."/>
            <person name="Vollmers J."/>
            <person name="Rivas-Marin E."/>
            <person name="Kohn T."/>
            <person name="Peeters S.H."/>
            <person name="Heuer A."/>
            <person name="Rast P."/>
            <person name="Oberbeckmann S."/>
            <person name="Bunk B."/>
            <person name="Jeske O."/>
            <person name="Meyerdierks A."/>
            <person name="Storesund J.E."/>
            <person name="Kallscheuer N."/>
            <person name="Luecker S."/>
            <person name="Lage O.M."/>
            <person name="Pohl T."/>
            <person name="Merkel B.J."/>
            <person name="Hornburger P."/>
            <person name="Mueller R.-W."/>
            <person name="Bruemmer F."/>
            <person name="Labrenz M."/>
            <person name="Spormann A.M."/>
            <person name="Op den Camp H."/>
            <person name="Overmann J."/>
            <person name="Amann R."/>
            <person name="Jetten M.S.M."/>
            <person name="Mascher T."/>
            <person name="Medema M.H."/>
            <person name="Devos D.P."/>
            <person name="Kaster A.-K."/>
            <person name="Ovreas L."/>
            <person name="Rohde M."/>
            <person name="Galperin M.Y."/>
            <person name="Jogler C."/>
        </authorList>
    </citation>
    <scope>NUCLEOTIDE SEQUENCE [LARGE SCALE GENOMIC DNA]</scope>
    <source>
        <strain evidence="1 2">KS4</strain>
    </source>
</reference>
<organism evidence="1 2">
    <name type="scientific">Poriferisphaera corsica</name>
    <dbReference type="NCBI Taxonomy" id="2528020"/>
    <lineage>
        <taxon>Bacteria</taxon>
        <taxon>Pseudomonadati</taxon>
        <taxon>Planctomycetota</taxon>
        <taxon>Phycisphaerae</taxon>
        <taxon>Phycisphaerales</taxon>
        <taxon>Phycisphaeraceae</taxon>
        <taxon>Poriferisphaera</taxon>
    </lineage>
</organism>
<dbReference type="Proteomes" id="UP000317369">
    <property type="component" value="Chromosome"/>
</dbReference>
<dbReference type="AlphaFoldDB" id="A0A517YZB6"/>
<protein>
    <submittedName>
        <fullName evidence="1">Uncharacterized protein</fullName>
    </submittedName>
</protein>
<dbReference type="EMBL" id="CP036425">
    <property type="protein sequence ID" value="QDU35539.1"/>
    <property type="molecule type" value="Genomic_DNA"/>
</dbReference>